<feature type="compositionally biased region" description="Basic residues" evidence="1">
    <location>
        <begin position="385"/>
        <end position="401"/>
    </location>
</feature>
<evidence type="ECO:0000256" key="1">
    <source>
        <dbReference type="SAM" id="MobiDB-lite"/>
    </source>
</evidence>
<dbReference type="AlphaFoldDB" id="A0AAD4QTR7"/>
<keyword evidence="3" id="KW-1185">Reference proteome</keyword>
<comment type="caution">
    <text evidence="2">The sequence shown here is derived from an EMBL/GenBank/DDBJ whole genome shotgun (WGS) entry which is preliminary data.</text>
</comment>
<proteinExistence type="predicted"/>
<evidence type="ECO:0000313" key="2">
    <source>
        <dbReference type="EMBL" id="KAI0307711.1"/>
    </source>
</evidence>
<feature type="compositionally biased region" description="Polar residues" evidence="1">
    <location>
        <begin position="331"/>
        <end position="356"/>
    </location>
</feature>
<evidence type="ECO:0000313" key="3">
    <source>
        <dbReference type="Proteomes" id="UP001203297"/>
    </source>
</evidence>
<feature type="region of interest" description="Disordered" evidence="1">
    <location>
        <begin position="232"/>
        <end position="252"/>
    </location>
</feature>
<organism evidence="2 3">
    <name type="scientific">Multifurca ochricompacta</name>
    <dbReference type="NCBI Taxonomy" id="376703"/>
    <lineage>
        <taxon>Eukaryota</taxon>
        <taxon>Fungi</taxon>
        <taxon>Dikarya</taxon>
        <taxon>Basidiomycota</taxon>
        <taxon>Agaricomycotina</taxon>
        <taxon>Agaricomycetes</taxon>
        <taxon>Russulales</taxon>
        <taxon>Russulaceae</taxon>
        <taxon>Multifurca</taxon>
    </lineage>
</organism>
<dbReference type="Proteomes" id="UP001203297">
    <property type="component" value="Unassembled WGS sequence"/>
</dbReference>
<sequence>MSEQLSSSHGPSSSRHRPHASLITSASGVADSTLSFNTYATGITDGSLCLSQFPPPPMTIPASPITERFLPSPARSTFTITAPASAHPMTDSAFPSPARSTFTVTAASLVSSVSRPPGSIDQPELVAEQGLPSPAQNTFTAPTPVVQPVPSAVIRKINDDSFPSDRTTEHLQHSDPQARSPTPTSILGAGKLSPYDWHEGSSIISMDPAEERMLSTSFITGLLSSTASTKARGDAVVPRGPRPLHHTDLGSFVSDMSYPPSSRYHEPVIGSTRFPPSSYPSTFPGERLDSRVNGENDTIISYDGYADIVQHGSTLTRKVSVVGMAPATLRRVSSTSSVPESLHPRSQATYNGTRPTDIQPLVNSPPPLTPATPLSSEFGGSSKLSAKRQRRVSAHSSKTVRSHVSSLISSAGQRTARVARATMEWMRIKPLPPVPTIPNISLYHEQEHRRIEGAVPLPELVERADRLTAMLDSGHLPHDSIGSFSKLGLEKDPPFEAHASGLKLSSRGRRRQSIAISGESELADLGSPLKSQTLFKRPLSRNGKIRLFVTASVLALLVLIAIVVGVTVGHKHTHGSSCPTNRTGDTCSLDSTCVCISSDTSQCNPLAQSLINLIPVVNGQFNVNFTPAAVANAMSSSQSLALSSDCAAQARVVDVSPALDSQSVPNRTEWAQSALLWSFVLSQNTSSVGKLRDFITTANWKHLSGDGPVTGESSGFSTTQLGYTFDFAAQTISEPGISFISDGQPSRSQLAEVSSTARTTLDRMYTFASASSTLRSTAMAHYWQSVLRQDPNNFHSFVSLLISSPILIPFDANWTTGSTSISSLLTNSTSVSFPPPLSCYPGLTQSQLQLITNLETYVFGLSSPTAQGDFNSSCYVDRPVYGVLDVLHLRLPFKDSRTGAAKQAAILSRDATSRVVVYNGEVLSSLPNLNLSSIPTTDPRRFGTLNHINHVLLDFFESIPDINVASQFVDYVLSSPVTPPSNDTLLGKSLDTIPTLEVAAFGSVTPPDIKGVVSSFTTPLGELFFGTDQSRAVRDWAIMATQTSVTWSEFANSPEIVNDNSLTDNAFNAVWNPAFLYFHSSSNATVNVGNITAGFAAVNKFTDT</sequence>
<gene>
    <name evidence="2" type="ORF">B0F90DRAFT_1676445</name>
</gene>
<dbReference type="EMBL" id="WTXG01000001">
    <property type="protein sequence ID" value="KAI0307711.1"/>
    <property type="molecule type" value="Genomic_DNA"/>
</dbReference>
<reference evidence="2" key="1">
    <citation type="journal article" date="2022" name="New Phytol.">
        <title>Evolutionary transition to the ectomycorrhizal habit in the genomes of a hyperdiverse lineage of mushroom-forming fungi.</title>
        <authorList>
            <person name="Looney B."/>
            <person name="Miyauchi S."/>
            <person name="Morin E."/>
            <person name="Drula E."/>
            <person name="Courty P.E."/>
            <person name="Kohler A."/>
            <person name="Kuo A."/>
            <person name="LaButti K."/>
            <person name="Pangilinan J."/>
            <person name="Lipzen A."/>
            <person name="Riley R."/>
            <person name="Andreopoulos W."/>
            <person name="He G."/>
            <person name="Johnson J."/>
            <person name="Nolan M."/>
            <person name="Tritt A."/>
            <person name="Barry K.W."/>
            <person name="Grigoriev I.V."/>
            <person name="Nagy L.G."/>
            <person name="Hibbett D."/>
            <person name="Henrissat B."/>
            <person name="Matheny P.B."/>
            <person name="Labbe J."/>
            <person name="Martin F.M."/>
        </authorList>
    </citation>
    <scope>NUCLEOTIDE SEQUENCE</scope>
    <source>
        <strain evidence="2">BPL690</strain>
    </source>
</reference>
<protein>
    <submittedName>
        <fullName evidence="2">Uncharacterized protein</fullName>
    </submittedName>
</protein>
<feature type="region of interest" description="Disordered" evidence="1">
    <location>
        <begin position="330"/>
        <end position="408"/>
    </location>
</feature>
<feature type="compositionally biased region" description="Polar residues" evidence="1">
    <location>
        <begin position="174"/>
        <end position="185"/>
    </location>
</feature>
<accession>A0AAD4QTR7</accession>
<feature type="region of interest" description="Disordered" evidence="1">
    <location>
        <begin position="267"/>
        <end position="290"/>
    </location>
</feature>
<name>A0AAD4QTR7_9AGAM</name>
<feature type="region of interest" description="Disordered" evidence="1">
    <location>
        <begin position="159"/>
        <end position="187"/>
    </location>
</feature>